<evidence type="ECO:0000256" key="7">
    <source>
        <dbReference type="ARBA" id="ARBA00035189"/>
    </source>
</evidence>
<evidence type="ECO:0000313" key="8">
    <source>
        <dbReference type="EMBL" id="PIK42448.1"/>
    </source>
</evidence>
<dbReference type="Pfam" id="PF10210">
    <property type="entry name" value="MRP-S32"/>
    <property type="match status" value="1"/>
</dbReference>
<organism evidence="8 9">
    <name type="scientific">Stichopus japonicus</name>
    <name type="common">Sea cucumber</name>
    <dbReference type="NCBI Taxonomy" id="307972"/>
    <lineage>
        <taxon>Eukaryota</taxon>
        <taxon>Metazoa</taxon>
        <taxon>Echinodermata</taxon>
        <taxon>Eleutherozoa</taxon>
        <taxon>Echinozoa</taxon>
        <taxon>Holothuroidea</taxon>
        <taxon>Aspidochirotacea</taxon>
        <taxon>Aspidochirotida</taxon>
        <taxon>Stichopodidae</taxon>
        <taxon>Apostichopus</taxon>
    </lineage>
</organism>
<dbReference type="EMBL" id="MRZV01000935">
    <property type="protein sequence ID" value="PIK42448.1"/>
    <property type="molecule type" value="Genomic_DNA"/>
</dbReference>
<evidence type="ECO:0000256" key="4">
    <source>
        <dbReference type="ARBA" id="ARBA00022980"/>
    </source>
</evidence>
<dbReference type="PANTHER" id="PTHR13450:SF4">
    <property type="entry name" value="LARGE RIBOSOMAL SUBUNIT PROTEIN ML42"/>
    <property type="match status" value="1"/>
</dbReference>
<name>A0A2G8K364_STIJA</name>
<keyword evidence="4 8" id="KW-0689">Ribosomal protein</keyword>
<dbReference type="InterPro" id="IPR019346">
    <property type="entry name" value="Ribosomal_mL42"/>
</dbReference>
<dbReference type="PANTHER" id="PTHR13450">
    <property type="entry name" value="MITOCHONDRIAL 39S RIBOSOMAL PROTEIN L42"/>
    <property type="match status" value="1"/>
</dbReference>
<dbReference type="OrthoDB" id="1107506at2759"/>
<comment type="similarity">
    <text evidence="2">Belongs to the mitochondrion-specific ribosomal protein mL42 family.</text>
</comment>
<protein>
    <recommendedName>
        <fullName evidence="7">Large ribosomal subunit protein mL42</fullName>
    </recommendedName>
</protein>
<evidence type="ECO:0000256" key="5">
    <source>
        <dbReference type="ARBA" id="ARBA00023128"/>
    </source>
</evidence>
<dbReference type="STRING" id="307972.A0A2G8K364"/>
<keyword evidence="3" id="KW-0809">Transit peptide</keyword>
<keyword evidence="9" id="KW-1185">Reference proteome</keyword>
<evidence type="ECO:0000313" key="9">
    <source>
        <dbReference type="Proteomes" id="UP000230750"/>
    </source>
</evidence>
<keyword evidence="5" id="KW-0496">Mitochondrion</keyword>
<gene>
    <name evidence="8" type="ORF">BSL78_20707</name>
</gene>
<dbReference type="AlphaFoldDB" id="A0A2G8K364"/>
<sequence length="169" mass="19386">MWFPLTERNSNQAPISSAWKISLGRITSRTLSSHSSPKVCETSDKQSIVCYHPTNPFAYENTKPIPRPDPSKPKDAVDGVLRVKFLSEKWKKEREGPSPEELGKMFYTTKHRWYPIIPCTTWHLQVLLSKGKPTPSPFLLKTKILFITFEFAKEIITPAAMLFEAENHL</sequence>
<dbReference type="Proteomes" id="UP000230750">
    <property type="component" value="Unassembled WGS sequence"/>
</dbReference>
<proteinExistence type="inferred from homology"/>
<reference evidence="8 9" key="1">
    <citation type="journal article" date="2017" name="PLoS Biol.">
        <title>The sea cucumber genome provides insights into morphological evolution and visceral regeneration.</title>
        <authorList>
            <person name="Zhang X."/>
            <person name="Sun L."/>
            <person name="Yuan J."/>
            <person name="Sun Y."/>
            <person name="Gao Y."/>
            <person name="Zhang L."/>
            <person name="Li S."/>
            <person name="Dai H."/>
            <person name="Hamel J.F."/>
            <person name="Liu C."/>
            <person name="Yu Y."/>
            <person name="Liu S."/>
            <person name="Lin W."/>
            <person name="Guo K."/>
            <person name="Jin S."/>
            <person name="Xu P."/>
            <person name="Storey K.B."/>
            <person name="Huan P."/>
            <person name="Zhang T."/>
            <person name="Zhou Y."/>
            <person name="Zhang J."/>
            <person name="Lin C."/>
            <person name="Li X."/>
            <person name="Xing L."/>
            <person name="Huo D."/>
            <person name="Sun M."/>
            <person name="Wang L."/>
            <person name="Mercier A."/>
            <person name="Li F."/>
            <person name="Yang H."/>
            <person name="Xiang J."/>
        </authorList>
    </citation>
    <scope>NUCLEOTIDE SEQUENCE [LARGE SCALE GENOMIC DNA]</scope>
    <source>
        <strain evidence="8">Shaxun</strain>
        <tissue evidence="8">Muscle</tissue>
    </source>
</reference>
<dbReference type="GO" id="GO:0005762">
    <property type="term" value="C:mitochondrial large ribosomal subunit"/>
    <property type="evidence" value="ECO:0007669"/>
    <property type="project" value="TreeGrafter"/>
</dbReference>
<comment type="caution">
    <text evidence="8">The sequence shown here is derived from an EMBL/GenBank/DDBJ whole genome shotgun (WGS) entry which is preliminary data.</text>
</comment>
<keyword evidence="6" id="KW-0687">Ribonucleoprotein</keyword>
<evidence type="ECO:0000256" key="6">
    <source>
        <dbReference type="ARBA" id="ARBA00023274"/>
    </source>
</evidence>
<evidence type="ECO:0000256" key="1">
    <source>
        <dbReference type="ARBA" id="ARBA00004173"/>
    </source>
</evidence>
<evidence type="ECO:0000256" key="2">
    <source>
        <dbReference type="ARBA" id="ARBA00005556"/>
    </source>
</evidence>
<evidence type="ECO:0000256" key="3">
    <source>
        <dbReference type="ARBA" id="ARBA00022946"/>
    </source>
</evidence>
<accession>A0A2G8K364</accession>
<comment type="subcellular location">
    <subcellularLocation>
        <location evidence="1">Mitochondrion</location>
    </subcellularLocation>
</comment>